<dbReference type="Gene3D" id="1.10.630.10">
    <property type="entry name" value="Cytochrome P450"/>
    <property type="match status" value="1"/>
</dbReference>
<dbReference type="Pfam" id="PF00067">
    <property type="entry name" value="p450"/>
    <property type="match status" value="1"/>
</dbReference>
<protein>
    <submittedName>
        <fullName evidence="6">Cytochrome P450</fullName>
    </submittedName>
</protein>
<dbReference type="PANTHER" id="PTHR24305">
    <property type="entry name" value="CYTOCHROME P450"/>
    <property type="match status" value="1"/>
</dbReference>
<dbReference type="GO" id="GO:0016705">
    <property type="term" value="F:oxidoreductase activity, acting on paired donors, with incorporation or reduction of molecular oxygen"/>
    <property type="evidence" value="ECO:0007669"/>
    <property type="project" value="InterPro"/>
</dbReference>
<organism evidence="6 7">
    <name type="scientific">Streptomyces triculaminicus</name>
    <dbReference type="NCBI Taxonomy" id="2816232"/>
    <lineage>
        <taxon>Bacteria</taxon>
        <taxon>Bacillati</taxon>
        <taxon>Actinomycetota</taxon>
        <taxon>Actinomycetes</taxon>
        <taxon>Kitasatosporales</taxon>
        <taxon>Streptomycetaceae</taxon>
        <taxon>Streptomyces</taxon>
    </lineage>
</organism>
<comment type="cofactor">
    <cofactor evidence="1 3">
        <name>heme</name>
        <dbReference type="ChEBI" id="CHEBI:30413"/>
    </cofactor>
</comment>
<dbReference type="InterPro" id="IPR001128">
    <property type="entry name" value="Cyt_P450"/>
</dbReference>
<dbReference type="InterPro" id="IPR036396">
    <property type="entry name" value="Cyt_P450_sf"/>
</dbReference>
<accession>A0A939JQU1</accession>
<dbReference type="Proteomes" id="UP000664781">
    <property type="component" value="Unassembled WGS sequence"/>
</dbReference>
<feature type="binding site" description="axial binding residue" evidence="3">
    <location>
        <position position="424"/>
    </location>
    <ligand>
        <name>heme</name>
        <dbReference type="ChEBI" id="CHEBI:30413"/>
    </ligand>
    <ligandPart>
        <name>Fe</name>
        <dbReference type="ChEBI" id="CHEBI:18248"/>
    </ligandPart>
</feature>
<dbReference type="GO" id="GO:0004497">
    <property type="term" value="F:monooxygenase activity"/>
    <property type="evidence" value="ECO:0007669"/>
    <property type="project" value="UniProtKB-KW"/>
</dbReference>
<evidence type="ECO:0000256" key="4">
    <source>
        <dbReference type="RuleBase" id="RU000461"/>
    </source>
</evidence>
<reference evidence="6" key="1">
    <citation type="submission" date="2021-03" db="EMBL/GenBank/DDBJ databases">
        <title>Streptomyces strains.</title>
        <authorList>
            <person name="Lund M.B."/>
            <person name="Toerring T."/>
        </authorList>
    </citation>
    <scope>NUCLEOTIDE SEQUENCE</scope>
    <source>
        <strain evidence="6">JCM 4242</strain>
    </source>
</reference>
<evidence type="ECO:0000256" key="5">
    <source>
        <dbReference type="SAM" id="MobiDB-lite"/>
    </source>
</evidence>
<evidence type="ECO:0000313" key="6">
    <source>
        <dbReference type="EMBL" id="MBO0655948.1"/>
    </source>
</evidence>
<dbReference type="AlphaFoldDB" id="A0A939JQU1"/>
<dbReference type="InterPro" id="IPR002401">
    <property type="entry name" value="Cyt_P450_E_grp-I"/>
</dbReference>
<dbReference type="InterPro" id="IPR050121">
    <property type="entry name" value="Cytochrome_P450_monoxygenase"/>
</dbReference>
<evidence type="ECO:0000256" key="2">
    <source>
        <dbReference type="ARBA" id="ARBA00010617"/>
    </source>
</evidence>
<sequence length="479" mass="52032">MVTSETESGVESIESGIRPEAGSGTGSLAGSGAGSGIKSAAGALPLVGHAHPLLRDPLAFLRSQGGEGPVVRLLIGRREAFLVTGTEAALQVLSSEQRCFDKGGPFMEAARLLVGNGVITCSADEHRLQRPMVQPAFHRTRVAGYAPVMSACVRETTALWRPGRAVPVRDEMYRLSAAVVSRTLVSAPAGRQAAETMAATLPVLLQGMLRRMVVPLPWAHRVPTQANRRFSRARSRLDAAVDDVIAQYRGAERDRGDLLSTIMAAEEGSGRVPDDGEVRDQVMSVLAAGVETTASLLAWTFHVLARHPEVERRLWAELDARLSGREPAFDDLPHLPFTKRVLTEVLRLYPPAWMLSRVVVKRARVAGVALPAGADVIVSPYALQRDPGVFPRPDVFDPDRWLPDRVTPGQRQSFLAFGAGRRRCMGEFYGMTEAMLALAGIGSRWRLRSLDPEPVRPVPRFLLMPSAQSLVLEERPGTC</sequence>
<keyword evidence="3 4" id="KW-0479">Metal-binding</keyword>
<dbReference type="InterPro" id="IPR017972">
    <property type="entry name" value="Cyt_P450_CS"/>
</dbReference>
<dbReference type="PANTHER" id="PTHR24305:SF166">
    <property type="entry name" value="CYTOCHROME P450 12A4, MITOCHONDRIAL-RELATED"/>
    <property type="match status" value="1"/>
</dbReference>
<dbReference type="PRINTS" id="PR00385">
    <property type="entry name" value="P450"/>
</dbReference>
<keyword evidence="7" id="KW-1185">Reference proteome</keyword>
<comment type="caution">
    <text evidence="6">The sequence shown here is derived from an EMBL/GenBank/DDBJ whole genome shotgun (WGS) entry which is preliminary data.</text>
</comment>
<keyword evidence="3 4" id="KW-0349">Heme</keyword>
<keyword evidence="4" id="KW-0560">Oxidoreductase</keyword>
<dbReference type="RefSeq" id="WP_179198902.1">
    <property type="nucleotide sequence ID" value="NZ_JAFMOF010000004.1"/>
</dbReference>
<feature type="compositionally biased region" description="Gly residues" evidence="5">
    <location>
        <begin position="23"/>
        <end position="32"/>
    </location>
</feature>
<dbReference type="PROSITE" id="PS00086">
    <property type="entry name" value="CYTOCHROME_P450"/>
    <property type="match status" value="1"/>
</dbReference>
<dbReference type="GO" id="GO:0005506">
    <property type="term" value="F:iron ion binding"/>
    <property type="evidence" value="ECO:0007669"/>
    <property type="project" value="InterPro"/>
</dbReference>
<feature type="region of interest" description="Disordered" evidence="5">
    <location>
        <begin position="1"/>
        <end position="32"/>
    </location>
</feature>
<keyword evidence="3 4" id="KW-0408">Iron</keyword>
<dbReference type="GO" id="GO:0020037">
    <property type="term" value="F:heme binding"/>
    <property type="evidence" value="ECO:0007669"/>
    <property type="project" value="InterPro"/>
</dbReference>
<proteinExistence type="inferred from homology"/>
<evidence type="ECO:0000313" key="7">
    <source>
        <dbReference type="Proteomes" id="UP000664781"/>
    </source>
</evidence>
<dbReference type="PRINTS" id="PR00463">
    <property type="entry name" value="EP450I"/>
</dbReference>
<dbReference type="EMBL" id="JAFMOF010000004">
    <property type="protein sequence ID" value="MBO0655948.1"/>
    <property type="molecule type" value="Genomic_DNA"/>
</dbReference>
<gene>
    <name evidence="6" type="ORF">J1792_25220</name>
</gene>
<dbReference type="CDD" id="cd11049">
    <property type="entry name" value="CYP170A1-like"/>
    <property type="match status" value="1"/>
</dbReference>
<name>A0A939JQU1_9ACTN</name>
<dbReference type="SUPFAM" id="SSF48264">
    <property type="entry name" value="Cytochrome P450"/>
    <property type="match status" value="1"/>
</dbReference>
<evidence type="ECO:0000256" key="1">
    <source>
        <dbReference type="ARBA" id="ARBA00001971"/>
    </source>
</evidence>
<keyword evidence="4" id="KW-0503">Monooxygenase</keyword>
<evidence type="ECO:0000256" key="3">
    <source>
        <dbReference type="PIRSR" id="PIRSR602401-1"/>
    </source>
</evidence>
<comment type="similarity">
    <text evidence="2 4">Belongs to the cytochrome P450 family.</text>
</comment>